<accession>A0A090WT83</accession>
<organism evidence="1 2">
    <name type="scientific">Algibacter lectus</name>
    <dbReference type="NCBI Taxonomy" id="221126"/>
    <lineage>
        <taxon>Bacteria</taxon>
        <taxon>Pseudomonadati</taxon>
        <taxon>Bacteroidota</taxon>
        <taxon>Flavobacteriia</taxon>
        <taxon>Flavobacteriales</taxon>
        <taxon>Flavobacteriaceae</taxon>
        <taxon>Algibacter</taxon>
    </lineage>
</organism>
<evidence type="ECO:0000313" key="1">
    <source>
        <dbReference type="EMBL" id="GAL80236.1"/>
    </source>
</evidence>
<dbReference type="RefSeq" id="WP_227805935.1">
    <property type="nucleotide sequence ID" value="NZ_BBNU01000009.1"/>
</dbReference>
<comment type="caution">
    <text evidence="1">The sequence shown here is derived from an EMBL/GenBank/DDBJ whole genome shotgun (WGS) entry which is preliminary data.</text>
</comment>
<keyword evidence="1" id="KW-0238">DNA-binding</keyword>
<protein>
    <submittedName>
        <fullName evidence="1">DNA-binding response regulator</fullName>
    </submittedName>
</protein>
<dbReference type="Proteomes" id="UP000029643">
    <property type="component" value="Unassembled WGS sequence"/>
</dbReference>
<dbReference type="EMBL" id="BBNU01000009">
    <property type="protein sequence ID" value="GAL80236.1"/>
    <property type="molecule type" value="Genomic_DNA"/>
</dbReference>
<dbReference type="GO" id="GO:0003677">
    <property type="term" value="F:DNA binding"/>
    <property type="evidence" value="ECO:0007669"/>
    <property type="project" value="UniProtKB-KW"/>
</dbReference>
<evidence type="ECO:0000313" key="2">
    <source>
        <dbReference type="Proteomes" id="UP000029643"/>
    </source>
</evidence>
<proteinExistence type="predicted"/>
<name>A0A090WT83_9FLAO</name>
<reference evidence="1" key="1">
    <citation type="journal article" date="2014" name="Genome Announc.">
        <title>Draft Genome Sequences of Marine Flavobacterium Algibacter lectus Strains SS8 and NR4.</title>
        <authorList>
            <person name="Takatani N."/>
            <person name="Nakanishi M."/>
            <person name="Meirelles P."/>
            <person name="Mino S."/>
            <person name="Suda W."/>
            <person name="Oshima K."/>
            <person name="Hattori M."/>
            <person name="Ohkuma M."/>
            <person name="Hosokawa M."/>
            <person name="Miyashita K."/>
            <person name="Thompson F.L."/>
            <person name="Niwa A."/>
            <person name="Sawabe T."/>
            <person name="Sawabe T."/>
        </authorList>
    </citation>
    <scope>NUCLEOTIDE SEQUENCE [LARGE SCALE GENOMIC DNA]</scope>
    <source>
        <strain evidence="1">JCM 19274</strain>
    </source>
</reference>
<gene>
    <name evidence="1" type="ORF">JCM19274_3806</name>
</gene>
<dbReference type="AlphaFoldDB" id="A0A090WT83"/>
<sequence>MSDDFNFNATLKDEGGVLYFGNYKGIDYFNPEKLEVNSSVPSLFLTGLKIFNKDVVPNQENSPLTKVITETES</sequence>